<comment type="similarity">
    <text evidence="2">Belongs to the outer membrane factor (OMF) (TC 1.B.17) family.</text>
</comment>
<dbReference type="RefSeq" id="WP_008858920.1">
    <property type="nucleotide sequence ID" value="NZ_JH591187.1"/>
</dbReference>
<accession>H1CYH6</accession>
<dbReference type="GO" id="GO:0015562">
    <property type="term" value="F:efflux transmembrane transporter activity"/>
    <property type="evidence" value="ECO:0007669"/>
    <property type="project" value="InterPro"/>
</dbReference>
<sequence>MNKYTYRILAASVVMALSFGVGAQAKGSDTRVTTDPSITEKALAAQMKQVSADKSVNFNNMLMQKSLGDALTDAAAPEASSLDIDLRGAVSTAIQNNRDITIADLQRKEAEADVSAAAAAKNPSVGYSWQGNQFKTRIVSTAGDVNNRSYSQGVNVTLPIWTGGKLEGLINQARYAKNIADLTYYKTEADTKLSAVKAYYTYLENIKLADVQSMSVNDYANHLKNVQQQFDAGIVAKLDVLTSSTSLANAKQSKIAADNARDIAEANLNNIMRIPMNTKLNPLDKDFPEPAFDITMDQAIAMAQKYRWELIQADYSVRVANEALKVAKSGYMPTISVGGGYSWDSAALSKIDKDDWALLGKISWNLWDGGSTQAAVKKAKEGVKVAQEQLLQARESVELEVRQDYLNILSYKEQIRATEAAVAQAEEAYKIAAVRYSSGVGINLDVLDAELQLNTARTNYITALYNYNIGLATLEHAMGIPAVIHSEFASPLNQAMESK</sequence>
<feature type="coiled-coil region" evidence="8">
    <location>
        <begin position="376"/>
        <end position="428"/>
    </location>
</feature>
<dbReference type="GO" id="GO:0015288">
    <property type="term" value="F:porin activity"/>
    <property type="evidence" value="ECO:0007669"/>
    <property type="project" value="TreeGrafter"/>
</dbReference>
<dbReference type="PATRIC" id="fig|742743.3.peg.426"/>
<gene>
    <name evidence="10" type="ORF">HMPREF9453_00414</name>
</gene>
<dbReference type="HOGENOM" id="CLU_012817_10_6_9"/>
<evidence type="ECO:0000256" key="1">
    <source>
        <dbReference type="ARBA" id="ARBA00004442"/>
    </source>
</evidence>
<dbReference type="Pfam" id="PF02321">
    <property type="entry name" value="OEP"/>
    <property type="match status" value="2"/>
</dbReference>
<comment type="subcellular location">
    <subcellularLocation>
        <location evidence="1">Cell outer membrane</location>
    </subcellularLocation>
</comment>
<dbReference type="eggNOG" id="COG1538">
    <property type="taxonomic scope" value="Bacteria"/>
</dbReference>
<name>H1CYH6_9FIRM</name>
<evidence type="ECO:0000256" key="7">
    <source>
        <dbReference type="ARBA" id="ARBA00023237"/>
    </source>
</evidence>
<dbReference type="PANTHER" id="PTHR30026:SF20">
    <property type="entry name" value="OUTER MEMBRANE PROTEIN TOLC"/>
    <property type="match status" value="1"/>
</dbReference>
<evidence type="ECO:0000256" key="5">
    <source>
        <dbReference type="ARBA" id="ARBA00022692"/>
    </source>
</evidence>
<keyword evidence="5" id="KW-0812">Transmembrane</keyword>
<reference evidence="10 11" key="1">
    <citation type="submission" date="2011-11" db="EMBL/GenBank/DDBJ databases">
        <title>The Genome Sequence of Dialister succinatiphilus YIT 11850.</title>
        <authorList>
            <consortium name="The Broad Institute Genome Sequencing Platform"/>
            <person name="Earl A."/>
            <person name="Ward D."/>
            <person name="Feldgarden M."/>
            <person name="Gevers D."/>
            <person name="Morotomi M."/>
            <person name="Young S.K."/>
            <person name="Zeng Q."/>
            <person name="Gargeya S."/>
            <person name="Fitzgerald M."/>
            <person name="Haas B."/>
            <person name="Abouelleil A."/>
            <person name="Alvarado L."/>
            <person name="Arachchi H.M."/>
            <person name="Berlin A."/>
            <person name="Brown A."/>
            <person name="Chapman S.B."/>
            <person name="Dunbar C."/>
            <person name="Gearin G."/>
            <person name="Goldberg J."/>
            <person name="Griggs A."/>
            <person name="Gujja S."/>
            <person name="Heiman D."/>
            <person name="Howarth C."/>
            <person name="Lui A."/>
            <person name="MacDonald P.J.P."/>
            <person name="Montmayeur A."/>
            <person name="Murphy C."/>
            <person name="Neiman D."/>
            <person name="Pearson M."/>
            <person name="Priest M."/>
            <person name="Roberts A."/>
            <person name="Saif S."/>
            <person name="Shea T."/>
            <person name="Sisk P."/>
            <person name="Stolte C."/>
            <person name="Sykes S."/>
            <person name="Wortman J."/>
            <person name="Nusbaum C."/>
            <person name="Birren B."/>
        </authorList>
    </citation>
    <scope>NUCLEOTIDE SEQUENCE [LARGE SCALE GENOMIC DNA]</scope>
    <source>
        <strain evidence="10 11">YIT 11850</strain>
    </source>
</reference>
<keyword evidence="9" id="KW-0732">Signal</keyword>
<feature type="chain" id="PRO_5039504693" evidence="9">
    <location>
        <begin position="24"/>
        <end position="499"/>
    </location>
</feature>
<evidence type="ECO:0000256" key="4">
    <source>
        <dbReference type="ARBA" id="ARBA00022452"/>
    </source>
</evidence>
<evidence type="ECO:0000256" key="8">
    <source>
        <dbReference type="SAM" id="Coils"/>
    </source>
</evidence>
<dbReference type="InterPro" id="IPR051906">
    <property type="entry name" value="TolC-like"/>
</dbReference>
<feature type="signal peptide" evidence="9">
    <location>
        <begin position="1"/>
        <end position="23"/>
    </location>
</feature>
<keyword evidence="4" id="KW-1134">Transmembrane beta strand</keyword>
<keyword evidence="3" id="KW-0813">Transport</keyword>
<comment type="caution">
    <text evidence="10">The sequence shown here is derived from an EMBL/GenBank/DDBJ whole genome shotgun (WGS) entry which is preliminary data.</text>
</comment>
<keyword evidence="7" id="KW-0998">Cell outer membrane</keyword>
<dbReference type="AlphaFoldDB" id="H1CYH6"/>
<evidence type="ECO:0000256" key="6">
    <source>
        <dbReference type="ARBA" id="ARBA00023136"/>
    </source>
</evidence>
<dbReference type="GO" id="GO:1990281">
    <property type="term" value="C:efflux pump complex"/>
    <property type="evidence" value="ECO:0007669"/>
    <property type="project" value="TreeGrafter"/>
</dbReference>
<dbReference type="InterPro" id="IPR003423">
    <property type="entry name" value="OMP_efflux"/>
</dbReference>
<proteinExistence type="inferred from homology"/>
<organism evidence="10 11">
    <name type="scientific">Dialister succinatiphilus YIT 11850</name>
    <dbReference type="NCBI Taxonomy" id="742743"/>
    <lineage>
        <taxon>Bacteria</taxon>
        <taxon>Bacillati</taxon>
        <taxon>Bacillota</taxon>
        <taxon>Negativicutes</taxon>
        <taxon>Veillonellales</taxon>
        <taxon>Veillonellaceae</taxon>
        <taxon>Dialister</taxon>
    </lineage>
</organism>
<keyword evidence="6" id="KW-0472">Membrane</keyword>
<dbReference type="GO" id="GO:0009279">
    <property type="term" value="C:cell outer membrane"/>
    <property type="evidence" value="ECO:0007669"/>
    <property type="project" value="UniProtKB-SubCell"/>
</dbReference>
<keyword evidence="11" id="KW-1185">Reference proteome</keyword>
<protein>
    <submittedName>
        <fullName evidence="10">TolC family type I secretion outer membrane protein</fullName>
    </submittedName>
</protein>
<dbReference type="STRING" id="742743.HMPREF9453_00414"/>
<evidence type="ECO:0000256" key="2">
    <source>
        <dbReference type="ARBA" id="ARBA00007613"/>
    </source>
</evidence>
<dbReference type="SUPFAM" id="SSF56954">
    <property type="entry name" value="Outer membrane efflux proteins (OEP)"/>
    <property type="match status" value="1"/>
</dbReference>
<evidence type="ECO:0000313" key="11">
    <source>
        <dbReference type="Proteomes" id="UP000003277"/>
    </source>
</evidence>
<dbReference type="PANTHER" id="PTHR30026">
    <property type="entry name" value="OUTER MEMBRANE PROTEIN TOLC"/>
    <property type="match status" value="1"/>
</dbReference>
<evidence type="ECO:0000256" key="9">
    <source>
        <dbReference type="SAM" id="SignalP"/>
    </source>
</evidence>
<dbReference type="EMBL" id="ADLT01000014">
    <property type="protein sequence ID" value="EHO63657.1"/>
    <property type="molecule type" value="Genomic_DNA"/>
</dbReference>
<evidence type="ECO:0000313" key="10">
    <source>
        <dbReference type="EMBL" id="EHO63657.1"/>
    </source>
</evidence>
<keyword evidence="8" id="KW-0175">Coiled coil</keyword>
<evidence type="ECO:0000256" key="3">
    <source>
        <dbReference type="ARBA" id="ARBA00022448"/>
    </source>
</evidence>
<dbReference type="Gene3D" id="1.20.1600.10">
    <property type="entry name" value="Outer membrane efflux proteins (OEP)"/>
    <property type="match status" value="1"/>
</dbReference>
<dbReference type="Proteomes" id="UP000003277">
    <property type="component" value="Unassembled WGS sequence"/>
</dbReference>